<evidence type="ECO:0000256" key="2">
    <source>
        <dbReference type="SAM" id="SignalP"/>
    </source>
</evidence>
<dbReference type="InterPro" id="IPR011008">
    <property type="entry name" value="Dimeric_a/b-barrel"/>
</dbReference>
<organism evidence="4 5">
    <name type="scientific">Ideonella margarita</name>
    <dbReference type="NCBI Taxonomy" id="2984191"/>
    <lineage>
        <taxon>Bacteria</taxon>
        <taxon>Pseudomonadati</taxon>
        <taxon>Pseudomonadota</taxon>
        <taxon>Betaproteobacteria</taxon>
        <taxon>Burkholderiales</taxon>
        <taxon>Sphaerotilaceae</taxon>
        <taxon>Ideonella</taxon>
    </lineage>
</organism>
<feature type="signal peptide" evidence="2">
    <location>
        <begin position="1"/>
        <end position="30"/>
    </location>
</feature>
<dbReference type="InterPro" id="IPR005545">
    <property type="entry name" value="YCII"/>
</dbReference>
<dbReference type="SUPFAM" id="SSF54909">
    <property type="entry name" value="Dimeric alpha+beta barrel"/>
    <property type="match status" value="1"/>
</dbReference>
<sequence length="173" mass="18339">MSTRMFLMPTRTLPVLATLVAALHALPAQAQAMAPATNEASGATAPVYDAALARQLGADERGMRPYVLAILKTGPTPVPAGPERDAMFKGHFDNIRRMAAEGTLVTAGPLDGQEGRRGLYIFAVPSIEAARLLTATDPVIAKGEMVAEFHRFYGSAALMLVNQTHGRISQTAP</sequence>
<keyword evidence="2" id="KW-0732">Signal</keyword>
<dbReference type="Proteomes" id="UP001379945">
    <property type="component" value="Unassembled WGS sequence"/>
</dbReference>
<comment type="similarity">
    <text evidence="1">Belongs to the YciI family.</text>
</comment>
<evidence type="ECO:0000259" key="3">
    <source>
        <dbReference type="Pfam" id="PF03795"/>
    </source>
</evidence>
<feature type="chain" id="PRO_5045569888" evidence="2">
    <location>
        <begin position="31"/>
        <end position="173"/>
    </location>
</feature>
<dbReference type="Gene3D" id="3.30.70.1060">
    <property type="entry name" value="Dimeric alpha+beta barrel"/>
    <property type="match status" value="1"/>
</dbReference>
<evidence type="ECO:0000256" key="1">
    <source>
        <dbReference type="ARBA" id="ARBA00007689"/>
    </source>
</evidence>
<accession>A0ABU9C7S7</accession>
<feature type="domain" description="YCII-related" evidence="3">
    <location>
        <begin position="78"/>
        <end position="144"/>
    </location>
</feature>
<dbReference type="Pfam" id="PF03795">
    <property type="entry name" value="YCII"/>
    <property type="match status" value="1"/>
</dbReference>
<evidence type="ECO:0000313" key="4">
    <source>
        <dbReference type="EMBL" id="MEK8047938.1"/>
    </source>
</evidence>
<name>A0ABU9C7S7_9BURK</name>
<protein>
    <submittedName>
        <fullName evidence="4">YciI family protein</fullName>
    </submittedName>
</protein>
<dbReference type="RefSeq" id="WP_341400251.1">
    <property type="nucleotide sequence ID" value="NZ_JBBUTI010000012.1"/>
</dbReference>
<comment type="caution">
    <text evidence="4">The sequence shown here is derived from an EMBL/GenBank/DDBJ whole genome shotgun (WGS) entry which is preliminary data.</text>
</comment>
<proteinExistence type="inferred from homology"/>
<reference evidence="4 5" key="1">
    <citation type="submission" date="2024-04" db="EMBL/GenBank/DDBJ databases">
        <title>Novel species of the genus Ideonella isolated from streams.</title>
        <authorList>
            <person name="Lu H."/>
        </authorList>
    </citation>
    <scope>NUCLEOTIDE SEQUENCE [LARGE SCALE GENOMIC DNA]</scope>
    <source>
        <strain evidence="4 5">LYT19W</strain>
    </source>
</reference>
<gene>
    <name evidence="4" type="ORF">AACH00_16380</name>
</gene>
<keyword evidence="5" id="KW-1185">Reference proteome</keyword>
<dbReference type="EMBL" id="JBBUTI010000012">
    <property type="protein sequence ID" value="MEK8047938.1"/>
    <property type="molecule type" value="Genomic_DNA"/>
</dbReference>
<evidence type="ECO:0000313" key="5">
    <source>
        <dbReference type="Proteomes" id="UP001379945"/>
    </source>
</evidence>